<dbReference type="AlphaFoldDB" id="A0A514BPN9"/>
<dbReference type="Gene3D" id="2.60.450.10">
    <property type="entry name" value="Lipopolysaccharide (LPS) transport protein A like domain"/>
    <property type="match status" value="1"/>
</dbReference>
<keyword evidence="2" id="KW-0997">Cell inner membrane</keyword>
<dbReference type="InterPro" id="IPR026265">
    <property type="entry name" value="LptC"/>
</dbReference>
<sequence>MNWRTLATLTLLAGALLTGWVLWSQRDRDATPASGQTQPDYILNDFEMIALDKQGQEAFTVRAPRLERDPDSKTMDIETPLFIIPSSPDSGGGTWEVRSQTGWVSERGDEIRLRGQVQADSGDADGRPVTMRTEQLDVFPQAKRATSAVKVTLTQPGLIMTGHTLEADLERNRITLQDTRTRYESIRR</sequence>
<accession>A0A514BPN9</accession>
<evidence type="ECO:0000256" key="3">
    <source>
        <dbReference type="ARBA" id="ARBA00022692"/>
    </source>
</evidence>
<dbReference type="InterPro" id="IPR052363">
    <property type="entry name" value="LPS_export_LptC"/>
</dbReference>
<evidence type="ECO:0000313" key="7">
    <source>
        <dbReference type="Proteomes" id="UP000317199"/>
    </source>
</evidence>
<gene>
    <name evidence="6" type="primary">lptC</name>
    <name evidence="6" type="ORF">FKV23_03920</name>
</gene>
<dbReference type="EMBL" id="CP041242">
    <property type="protein sequence ID" value="QDH69340.1"/>
    <property type="molecule type" value="Genomic_DNA"/>
</dbReference>
<dbReference type="PANTHER" id="PTHR37481">
    <property type="entry name" value="LIPOPOLYSACCHARIDE EXPORT SYSTEM PROTEIN LPTC"/>
    <property type="match status" value="1"/>
</dbReference>
<keyword evidence="1" id="KW-1003">Cell membrane</keyword>
<dbReference type="Pfam" id="PF06835">
    <property type="entry name" value="LptC"/>
    <property type="match status" value="1"/>
</dbReference>
<organism evidence="6 7">
    <name type="scientific">Marilutibacter alkalisoli</name>
    <dbReference type="NCBI Taxonomy" id="2591633"/>
    <lineage>
        <taxon>Bacteria</taxon>
        <taxon>Pseudomonadati</taxon>
        <taxon>Pseudomonadota</taxon>
        <taxon>Gammaproteobacteria</taxon>
        <taxon>Lysobacterales</taxon>
        <taxon>Lysobacteraceae</taxon>
        <taxon>Marilutibacter</taxon>
    </lineage>
</organism>
<dbReference type="RefSeq" id="WP_141622682.1">
    <property type="nucleotide sequence ID" value="NZ_CP041242.1"/>
</dbReference>
<keyword evidence="4" id="KW-1133">Transmembrane helix</keyword>
<dbReference type="KEGG" id="lyj:FKV23_03920"/>
<evidence type="ECO:0000313" key="6">
    <source>
        <dbReference type="EMBL" id="QDH69340.1"/>
    </source>
</evidence>
<keyword evidence="5" id="KW-0472">Membrane</keyword>
<reference evidence="6 7" key="1">
    <citation type="submission" date="2019-06" db="EMBL/GenBank/DDBJ databases">
        <title>Lysobacter alkalisoli sp. nov. isolated from saline-alkali soil.</title>
        <authorList>
            <person name="Sun J.-Q."/>
            <person name="Xu L."/>
        </authorList>
    </citation>
    <scope>NUCLEOTIDE SEQUENCE [LARGE SCALE GENOMIC DNA]</scope>
    <source>
        <strain evidence="6 7">SJ-36</strain>
    </source>
</reference>
<dbReference type="GO" id="GO:0005886">
    <property type="term" value="C:plasma membrane"/>
    <property type="evidence" value="ECO:0007669"/>
    <property type="project" value="InterPro"/>
</dbReference>
<dbReference type="NCBIfam" id="TIGR04409">
    <property type="entry name" value="LptC_YrbK"/>
    <property type="match status" value="1"/>
</dbReference>
<dbReference type="Proteomes" id="UP000317199">
    <property type="component" value="Chromosome"/>
</dbReference>
<dbReference type="PANTHER" id="PTHR37481:SF1">
    <property type="entry name" value="LIPOPOLYSACCHARIDE EXPORT SYSTEM PROTEIN LPTC"/>
    <property type="match status" value="1"/>
</dbReference>
<keyword evidence="7" id="KW-1185">Reference proteome</keyword>
<dbReference type="InterPro" id="IPR010664">
    <property type="entry name" value="LipoPS_assembly_LptC-rel"/>
</dbReference>
<name>A0A514BPN9_9GAMM</name>
<evidence type="ECO:0000256" key="2">
    <source>
        <dbReference type="ARBA" id="ARBA00022519"/>
    </source>
</evidence>
<evidence type="ECO:0000256" key="5">
    <source>
        <dbReference type="ARBA" id="ARBA00023136"/>
    </source>
</evidence>
<dbReference type="GO" id="GO:0017089">
    <property type="term" value="F:glycolipid transfer activity"/>
    <property type="evidence" value="ECO:0007669"/>
    <property type="project" value="TreeGrafter"/>
</dbReference>
<proteinExistence type="predicted"/>
<evidence type="ECO:0000256" key="1">
    <source>
        <dbReference type="ARBA" id="ARBA00022475"/>
    </source>
</evidence>
<dbReference type="GO" id="GO:0015221">
    <property type="term" value="F:lipopolysaccharide transmembrane transporter activity"/>
    <property type="evidence" value="ECO:0007669"/>
    <property type="project" value="InterPro"/>
</dbReference>
<protein>
    <submittedName>
        <fullName evidence="6">LPS export ABC transporter periplasmic protein LptC</fullName>
    </submittedName>
</protein>
<dbReference type="GO" id="GO:0030288">
    <property type="term" value="C:outer membrane-bounded periplasmic space"/>
    <property type="evidence" value="ECO:0007669"/>
    <property type="project" value="TreeGrafter"/>
</dbReference>
<evidence type="ECO:0000256" key="4">
    <source>
        <dbReference type="ARBA" id="ARBA00022989"/>
    </source>
</evidence>
<dbReference type="OrthoDB" id="5973594at2"/>
<keyword evidence="3" id="KW-0812">Transmembrane</keyword>